<name>A0A0K0DS42_STRER</name>
<reference evidence="1" key="1">
    <citation type="submission" date="2015-08" db="UniProtKB">
        <authorList>
            <consortium name="WormBaseParasite"/>
        </authorList>
    </citation>
    <scope>IDENTIFICATION</scope>
</reference>
<dbReference type="WBParaSite" id="SSTP_0000005250.1">
    <property type="protein sequence ID" value="SSTP_0000005250.1"/>
    <property type="gene ID" value="SSTP_0000005250"/>
</dbReference>
<accession>A0A0K0DS42</accession>
<evidence type="ECO:0000313" key="1">
    <source>
        <dbReference type="WBParaSite" id="SSTP_0000005250.1"/>
    </source>
</evidence>
<organism evidence="1">
    <name type="scientific">Strongyloides stercoralis</name>
    <name type="common">Threadworm</name>
    <dbReference type="NCBI Taxonomy" id="6248"/>
    <lineage>
        <taxon>Eukaryota</taxon>
        <taxon>Metazoa</taxon>
        <taxon>Ecdysozoa</taxon>
        <taxon>Nematoda</taxon>
        <taxon>Chromadorea</taxon>
        <taxon>Rhabditida</taxon>
        <taxon>Tylenchina</taxon>
        <taxon>Panagrolaimomorpha</taxon>
        <taxon>Strongyloidoidea</taxon>
        <taxon>Strongyloididae</taxon>
        <taxon>Strongyloides</taxon>
    </lineage>
</organism>
<protein>
    <submittedName>
        <fullName evidence="1">Uncharacterized protein</fullName>
    </submittedName>
</protein>
<sequence>MILFIKECNFSLGKLILSNKSLVKTKTFTFNLSLPFNESIFLSMIPENEGLTSIISIVVSFKMMTGCSSIISREILSTNNSSAT</sequence>
<proteinExistence type="predicted"/>
<dbReference type="AlphaFoldDB" id="A0A0K0DS42"/>